<dbReference type="Gene3D" id="3.40.190.10">
    <property type="entry name" value="Periplasmic binding protein-like II"/>
    <property type="match status" value="1"/>
</dbReference>
<organism evidence="1 2">
    <name type="scientific">Candidatus Terraquivivens tikiterensis</name>
    <dbReference type="NCBI Taxonomy" id="1980982"/>
    <lineage>
        <taxon>Archaea</taxon>
        <taxon>Nitrososphaerota</taxon>
        <taxon>Candidatus Wolframiiraptoraceae</taxon>
        <taxon>Candidatus Terraquivivens</taxon>
    </lineage>
</organism>
<dbReference type="Proteomes" id="UP000244066">
    <property type="component" value="Unassembled WGS sequence"/>
</dbReference>
<reference evidence="1 2" key="1">
    <citation type="submission" date="2017-04" db="EMBL/GenBank/DDBJ databases">
        <title>Draft Aigarchaeota genome from a New Zealand hot spring.</title>
        <authorList>
            <person name="Reysenbach A.-L."/>
            <person name="Donaho J.A."/>
            <person name="Gerhart J."/>
            <person name="Kelley J.F."/>
            <person name="Kouba K."/>
            <person name="Podar M."/>
            <person name="Stott M."/>
        </authorList>
    </citation>
    <scope>NUCLEOTIDE SEQUENCE [LARGE SCALE GENOMIC DNA]</scope>
    <source>
        <strain evidence="1">NZ13_MG1</strain>
    </source>
</reference>
<comment type="caution">
    <text evidence="1">The sequence shown here is derived from an EMBL/GenBank/DDBJ whole genome shotgun (WGS) entry which is preliminary data.</text>
</comment>
<proteinExistence type="predicted"/>
<evidence type="ECO:0000313" key="2">
    <source>
        <dbReference type="Proteomes" id="UP000244066"/>
    </source>
</evidence>
<sequence length="353" mass="41464">MPRWREDKVLDMFYHVEKYFKPAQAERFNYLLWKEVGKTLVAVPVMWNFDSVTYLPEFLPYEERGGTKRTLAYSELWNPEWKGRTGMQDEGFTVFSETANYLEATGQMTFSGAITNLTEKEVDAVFNYLLPYVKQGFIKTFWFSYGDIVTLFSTREVWLASTWQPVCFDTRKAGTPAYYAALQHGPFFWYNSGYVSSLASPEVAEEGIRLLNWHLELFTQMLYTRQGYPTPAWAWEDYKNAMGDEFYGWFYEGKSTYLPIDEVMKVIWPNKPEFATLPERLQNALFLPDVYFKHFWTGEPPRKGTPHPRGNLRDLGSVDDKQKMTRYFLSPDLPDNNDYYVKKFEELKAALPV</sequence>
<name>A0A2R7Y9W3_9ARCH</name>
<dbReference type="AlphaFoldDB" id="A0A2R7Y9W3"/>
<gene>
    <name evidence="1" type="ORF">B9J98_01585</name>
</gene>
<accession>A0A2R7Y9W3</accession>
<dbReference type="SUPFAM" id="SSF53850">
    <property type="entry name" value="Periplasmic binding protein-like II"/>
    <property type="match status" value="1"/>
</dbReference>
<evidence type="ECO:0008006" key="3">
    <source>
        <dbReference type="Google" id="ProtNLM"/>
    </source>
</evidence>
<evidence type="ECO:0000313" key="1">
    <source>
        <dbReference type="EMBL" id="PUA34099.1"/>
    </source>
</evidence>
<protein>
    <recommendedName>
        <fullName evidence="3">Extracellular solute-binding protein</fullName>
    </recommendedName>
</protein>
<dbReference type="EMBL" id="NDWU01000003">
    <property type="protein sequence ID" value="PUA34099.1"/>
    <property type="molecule type" value="Genomic_DNA"/>
</dbReference>